<reference evidence="2" key="1">
    <citation type="submission" date="2014-11" db="EMBL/GenBank/DDBJ databases">
        <authorList>
            <person name="Amaro Gonzalez C."/>
        </authorList>
    </citation>
    <scope>NUCLEOTIDE SEQUENCE</scope>
</reference>
<keyword evidence="1" id="KW-1133">Transmembrane helix</keyword>
<dbReference type="AlphaFoldDB" id="A0A0E9ULW2"/>
<evidence type="ECO:0000256" key="1">
    <source>
        <dbReference type="SAM" id="Phobius"/>
    </source>
</evidence>
<proteinExistence type="predicted"/>
<feature type="transmembrane region" description="Helical" evidence="1">
    <location>
        <begin position="17"/>
        <end position="39"/>
    </location>
</feature>
<keyword evidence="1" id="KW-0472">Membrane</keyword>
<evidence type="ECO:0000313" key="2">
    <source>
        <dbReference type="EMBL" id="JAH66731.1"/>
    </source>
</evidence>
<reference evidence="2" key="2">
    <citation type="journal article" date="2015" name="Fish Shellfish Immunol.">
        <title>Early steps in the European eel (Anguilla anguilla)-Vibrio vulnificus interaction in the gills: Role of the RtxA13 toxin.</title>
        <authorList>
            <person name="Callol A."/>
            <person name="Pajuelo D."/>
            <person name="Ebbesson L."/>
            <person name="Teles M."/>
            <person name="MacKenzie S."/>
            <person name="Amaro C."/>
        </authorList>
    </citation>
    <scope>NUCLEOTIDE SEQUENCE</scope>
</reference>
<organism evidence="2">
    <name type="scientific">Anguilla anguilla</name>
    <name type="common">European freshwater eel</name>
    <name type="synonym">Muraena anguilla</name>
    <dbReference type="NCBI Taxonomy" id="7936"/>
    <lineage>
        <taxon>Eukaryota</taxon>
        <taxon>Metazoa</taxon>
        <taxon>Chordata</taxon>
        <taxon>Craniata</taxon>
        <taxon>Vertebrata</taxon>
        <taxon>Euteleostomi</taxon>
        <taxon>Actinopterygii</taxon>
        <taxon>Neopterygii</taxon>
        <taxon>Teleostei</taxon>
        <taxon>Anguilliformes</taxon>
        <taxon>Anguillidae</taxon>
        <taxon>Anguilla</taxon>
    </lineage>
</organism>
<sequence length="40" mass="4038">MKTLDGSLSTAGSGCPLSGLLCLMVLVLVPVLVLVLVLVL</sequence>
<protein>
    <submittedName>
        <fullName evidence="2">Uncharacterized protein</fullName>
    </submittedName>
</protein>
<accession>A0A0E9ULW2</accession>
<dbReference type="EMBL" id="GBXM01052673">
    <property type="protein sequence ID" value="JAH55904.1"/>
    <property type="molecule type" value="Transcribed_RNA"/>
</dbReference>
<keyword evidence="1" id="KW-0812">Transmembrane</keyword>
<dbReference type="EMBL" id="GBXM01041846">
    <property type="protein sequence ID" value="JAH66731.1"/>
    <property type="molecule type" value="Transcribed_RNA"/>
</dbReference>
<name>A0A0E9ULW2_ANGAN</name>